<dbReference type="AlphaFoldDB" id="A0A0J7XSB1"/>
<sequence>MSVQADQQRDVRRLWAQPGGSHDRLVALLKNWLPVAVGVLAALLATAPFTGGDKVSFVLDKNKVEVAKDRMRLTEALYRGEDSKGQPFSLRAGSAVQKSSREPIVDLNSMSARILLSDGPAVLTAQKGRYDMDTERVGIEGPVQFEAAGGYRLTTRDVGIDLKTRRMRSAGRVDGRIPIGTFSGDHLEADMGARTVTLNGRASLRIEQNGLKGRN</sequence>
<protein>
    <recommendedName>
        <fullName evidence="3">LPS export ABC transporter periplasmic protein LptC</fullName>
    </recommendedName>
</protein>
<keyword evidence="2" id="KW-1185">Reference proteome</keyword>
<evidence type="ECO:0000313" key="1">
    <source>
        <dbReference type="EMBL" id="KMS54524.1"/>
    </source>
</evidence>
<dbReference type="RefSeq" id="WP_066605830.1">
    <property type="nucleotide sequence ID" value="NZ_KQ130435.1"/>
</dbReference>
<dbReference type="Gene3D" id="2.60.450.10">
    <property type="entry name" value="Lipopolysaccharide (LPS) transport protein A like domain"/>
    <property type="match status" value="1"/>
</dbReference>
<reference evidence="1 2" key="1">
    <citation type="journal article" date="2015" name="G3 (Bethesda)">
        <title>Insights into Ongoing Evolution of the Hexachlorocyclohexane Catabolic Pathway from Comparative Genomics of Ten Sphingomonadaceae Strains.</title>
        <authorList>
            <person name="Pearce S.L."/>
            <person name="Oakeshott J.G."/>
            <person name="Pandey G."/>
        </authorList>
    </citation>
    <scope>NUCLEOTIDE SEQUENCE [LARGE SCALE GENOMIC DNA]</scope>
    <source>
        <strain evidence="1 2">LL01</strain>
    </source>
</reference>
<name>A0A0J7XSB1_9SPHN</name>
<dbReference type="PATRIC" id="fig|1420583.3.peg.2766"/>
<comment type="caution">
    <text evidence="1">The sequence shown here is derived from an EMBL/GenBank/DDBJ whole genome shotgun (WGS) entry which is preliminary data.</text>
</comment>
<dbReference type="Proteomes" id="UP000052232">
    <property type="component" value="Unassembled WGS sequence"/>
</dbReference>
<evidence type="ECO:0000313" key="2">
    <source>
        <dbReference type="Proteomes" id="UP000052232"/>
    </source>
</evidence>
<proteinExistence type="predicted"/>
<organism evidence="1 2">
    <name type="scientific">Sphingobium cupriresistens LL01</name>
    <dbReference type="NCBI Taxonomy" id="1420583"/>
    <lineage>
        <taxon>Bacteria</taxon>
        <taxon>Pseudomonadati</taxon>
        <taxon>Pseudomonadota</taxon>
        <taxon>Alphaproteobacteria</taxon>
        <taxon>Sphingomonadales</taxon>
        <taxon>Sphingomonadaceae</taxon>
        <taxon>Sphingobium</taxon>
    </lineage>
</organism>
<dbReference type="EMBL" id="JACT01000003">
    <property type="protein sequence ID" value="KMS54524.1"/>
    <property type="molecule type" value="Genomic_DNA"/>
</dbReference>
<accession>A0A0J7XSB1</accession>
<dbReference type="STRING" id="1420583.V473_14870"/>
<gene>
    <name evidence="1" type="ORF">V473_14870</name>
</gene>
<evidence type="ECO:0008006" key="3">
    <source>
        <dbReference type="Google" id="ProtNLM"/>
    </source>
</evidence>